<dbReference type="EMBL" id="JANKHO010000506">
    <property type="protein sequence ID" value="KAJ3509090.1"/>
    <property type="molecule type" value="Genomic_DNA"/>
</dbReference>
<dbReference type="GO" id="GO:0006368">
    <property type="term" value="P:transcription elongation by RNA polymerase II"/>
    <property type="evidence" value="ECO:0007669"/>
    <property type="project" value="InterPro"/>
</dbReference>
<keyword evidence="4" id="KW-0805">Transcription regulation</keyword>
<keyword evidence="6" id="KW-0804">Transcription</keyword>
<proteinExistence type="inferred from homology"/>
<evidence type="ECO:0000313" key="11">
    <source>
        <dbReference type="Proteomes" id="UP001148786"/>
    </source>
</evidence>
<evidence type="ECO:0000256" key="6">
    <source>
        <dbReference type="ARBA" id="ARBA00023163"/>
    </source>
</evidence>
<dbReference type="PANTHER" id="PTHR15970">
    <property type="entry name" value="ELL-ASSOCIATED FACTOR EAF"/>
    <property type="match status" value="1"/>
</dbReference>
<evidence type="ECO:0000256" key="7">
    <source>
        <dbReference type="ARBA" id="ARBA00023242"/>
    </source>
</evidence>
<protein>
    <recommendedName>
        <fullName evidence="9">Transcription elongation factor Eaf N-terminal domain-containing protein</fullName>
    </recommendedName>
</protein>
<evidence type="ECO:0000259" key="9">
    <source>
        <dbReference type="Pfam" id="PF09816"/>
    </source>
</evidence>
<comment type="similarity">
    <text evidence="2">Belongs to the EAF family.</text>
</comment>
<dbReference type="Pfam" id="PF09816">
    <property type="entry name" value="EAF"/>
    <property type="match status" value="1"/>
</dbReference>
<dbReference type="GO" id="GO:0032783">
    <property type="term" value="C:super elongation complex"/>
    <property type="evidence" value="ECO:0007669"/>
    <property type="project" value="InterPro"/>
</dbReference>
<keyword evidence="5" id="KW-0010">Activator</keyword>
<feature type="compositionally biased region" description="Polar residues" evidence="8">
    <location>
        <begin position="1"/>
        <end position="10"/>
    </location>
</feature>
<dbReference type="PANTHER" id="PTHR15970:SF2">
    <property type="entry name" value="ELL-ASSOCIATED FACTOR EAF"/>
    <property type="match status" value="1"/>
</dbReference>
<dbReference type="Proteomes" id="UP001148786">
    <property type="component" value="Unassembled WGS sequence"/>
</dbReference>
<dbReference type="GO" id="GO:0003711">
    <property type="term" value="F:transcription elongation factor activity"/>
    <property type="evidence" value="ECO:0007669"/>
    <property type="project" value="TreeGrafter"/>
</dbReference>
<feature type="compositionally biased region" description="Low complexity" evidence="8">
    <location>
        <begin position="140"/>
        <end position="161"/>
    </location>
</feature>
<evidence type="ECO:0000313" key="10">
    <source>
        <dbReference type="EMBL" id="KAJ3509090.1"/>
    </source>
</evidence>
<evidence type="ECO:0000256" key="8">
    <source>
        <dbReference type="SAM" id="MobiDB-lite"/>
    </source>
</evidence>
<sequence>MAATTASSAWMPSKGRHSVNIGPSLGRAIKARKLKDSPAPTTKKISRPERDFYAFRFNFKPSSIDNTKPASIEIKKGTENSQVVAEYPSKESNNEVHVFNGTEQPAKDIECVLIYDEDTGQYTLEKLDSFVTLKSIGKKAISPRPASPAPAVSSSTSSSSSRKGKGKQELGDNDDLERAILGLDDADADGEVDDFMEIVPTAPHRPDNAGGAFRLVSEPSSNQPDR</sequence>
<comment type="subcellular location">
    <subcellularLocation>
        <location evidence="1">Nucleus</location>
    </subcellularLocation>
</comment>
<gene>
    <name evidence="10" type="ORF">NLJ89_g5401</name>
</gene>
<evidence type="ECO:0000256" key="3">
    <source>
        <dbReference type="ARBA" id="ARBA00022553"/>
    </source>
</evidence>
<reference evidence="10" key="1">
    <citation type="submission" date="2022-07" db="EMBL/GenBank/DDBJ databases">
        <title>Genome Sequence of Agrocybe chaxingu.</title>
        <authorList>
            <person name="Buettner E."/>
        </authorList>
    </citation>
    <scope>NUCLEOTIDE SEQUENCE</scope>
    <source>
        <strain evidence="10">MP-N11</strain>
    </source>
</reference>
<accession>A0A9W8K0V3</accession>
<keyword evidence="7" id="KW-0539">Nucleus</keyword>
<name>A0A9W8K0V3_9AGAR</name>
<comment type="caution">
    <text evidence="10">The sequence shown here is derived from an EMBL/GenBank/DDBJ whole genome shotgun (WGS) entry which is preliminary data.</text>
</comment>
<dbReference type="OrthoDB" id="125903at2759"/>
<feature type="region of interest" description="Disordered" evidence="8">
    <location>
        <begin position="138"/>
        <end position="226"/>
    </location>
</feature>
<feature type="domain" description="Transcription elongation factor Eaf N-terminal" evidence="9">
    <location>
        <begin position="28"/>
        <end position="134"/>
    </location>
</feature>
<feature type="compositionally biased region" description="Acidic residues" evidence="8">
    <location>
        <begin position="184"/>
        <end position="196"/>
    </location>
</feature>
<evidence type="ECO:0000256" key="4">
    <source>
        <dbReference type="ARBA" id="ARBA00023015"/>
    </source>
</evidence>
<evidence type="ECO:0000256" key="5">
    <source>
        <dbReference type="ARBA" id="ARBA00023159"/>
    </source>
</evidence>
<keyword evidence="11" id="KW-1185">Reference proteome</keyword>
<dbReference type="InterPro" id="IPR027093">
    <property type="entry name" value="EAF_fam"/>
</dbReference>
<feature type="region of interest" description="Disordered" evidence="8">
    <location>
        <begin position="1"/>
        <end position="45"/>
    </location>
</feature>
<dbReference type="AlphaFoldDB" id="A0A9W8K0V3"/>
<evidence type="ECO:0000256" key="1">
    <source>
        <dbReference type="ARBA" id="ARBA00004123"/>
    </source>
</evidence>
<dbReference type="InterPro" id="IPR019194">
    <property type="entry name" value="Tscrpt_elong_fac_Eaf_N"/>
</dbReference>
<keyword evidence="3" id="KW-0597">Phosphoprotein</keyword>
<organism evidence="10 11">
    <name type="scientific">Agrocybe chaxingu</name>
    <dbReference type="NCBI Taxonomy" id="84603"/>
    <lineage>
        <taxon>Eukaryota</taxon>
        <taxon>Fungi</taxon>
        <taxon>Dikarya</taxon>
        <taxon>Basidiomycota</taxon>
        <taxon>Agaricomycotina</taxon>
        <taxon>Agaricomycetes</taxon>
        <taxon>Agaricomycetidae</taxon>
        <taxon>Agaricales</taxon>
        <taxon>Agaricineae</taxon>
        <taxon>Strophariaceae</taxon>
        <taxon>Agrocybe</taxon>
    </lineage>
</organism>
<evidence type="ECO:0000256" key="2">
    <source>
        <dbReference type="ARBA" id="ARBA00007798"/>
    </source>
</evidence>